<feature type="compositionally biased region" description="Low complexity" evidence="8">
    <location>
        <begin position="133"/>
        <end position="144"/>
    </location>
</feature>
<dbReference type="GO" id="GO:0000978">
    <property type="term" value="F:RNA polymerase II cis-regulatory region sequence-specific DNA binding"/>
    <property type="evidence" value="ECO:0007669"/>
    <property type="project" value="InterPro"/>
</dbReference>
<evidence type="ECO:0000259" key="9">
    <source>
        <dbReference type="PROSITE" id="PS50157"/>
    </source>
</evidence>
<feature type="compositionally biased region" description="Low complexity" evidence="8">
    <location>
        <begin position="108"/>
        <end position="121"/>
    </location>
</feature>
<dbReference type="OMA" id="RPFECVH"/>
<dbReference type="AlphaFoldDB" id="A0A1V2LBP8"/>
<dbReference type="GO" id="GO:0000785">
    <property type="term" value="C:chromatin"/>
    <property type="evidence" value="ECO:0007669"/>
    <property type="project" value="TreeGrafter"/>
</dbReference>
<keyword evidence="5" id="KW-0862">Zinc</keyword>
<feature type="region of interest" description="Disordered" evidence="8">
    <location>
        <begin position="285"/>
        <end position="395"/>
    </location>
</feature>
<evidence type="ECO:0000313" key="10">
    <source>
        <dbReference type="EMBL" id="ONH69184.1"/>
    </source>
</evidence>
<feature type="compositionally biased region" description="Basic residues" evidence="8">
    <location>
        <begin position="122"/>
        <end position="132"/>
    </location>
</feature>
<reference evidence="11" key="1">
    <citation type="journal article" date="2017" name="Genome Announc.">
        <title>Genome sequences of Cyberlindnera fabianii 65, Pichia kudriavzevii 129, and Saccharomyces cerevisiae 131 isolated from fermented masau fruits in Zimbabwe.</title>
        <authorList>
            <person name="van Rijswijck I.M.H."/>
            <person name="Derks M.F.L."/>
            <person name="Abee T."/>
            <person name="de Ridder D."/>
            <person name="Smid E.J."/>
        </authorList>
    </citation>
    <scope>NUCLEOTIDE SEQUENCE [LARGE SCALE GENOMIC DNA]</scope>
    <source>
        <strain evidence="11">65</strain>
    </source>
</reference>
<evidence type="ECO:0000256" key="2">
    <source>
        <dbReference type="ARBA" id="ARBA00022723"/>
    </source>
</evidence>
<evidence type="ECO:0000256" key="6">
    <source>
        <dbReference type="ARBA" id="ARBA00023242"/>
    </source>
</evidence>
<organism evidence="10 11">
    <name type="scientific">Cyberlindnera fabianii</name>
    <name type="common">Yeast</name>
    <name type="synonym">Hansenula fabianii</name>
    <dbReference type="NCBI Taxonomy" id="36022"/>
    <lineage>
        <taxon>Eukaryota</taxon>
        <taxon>Fungi</taxon>
        <taxon>Dikarya</taxon>
        <taxon>Ascomycota</taxon>
        <taxon>Saccharomycotina</taxon>
        <taxon>Saccharomycetes</taxon>
        <taxon>Phaffomycetales</taxon>
        <taxon>Phaffomycetaceae</taxon>
        <taxon>Cyberlindnera</taxon>
    </lineage>
</organism>
<sequence>MNATAQQKAAARKKPKGRTFQCQGYPDCNMTFTRSEHLARHIRKHTGERPFECVHCSRKFSRLDNLRQHKQTVHAHDPTDGNLTGKPQMNTAVGFGQGLMPPHDYHRQQQLQQQQQQQQHNMHPHHPHHNHNHQQPPHHLNLAKPLPPLPHQKGPLPPPPHQQEIIQQHGQDLPATQDLIRPSQFRSKHRPRPLNLPTGKAVYNDAPYTVPTPRSAGSNNFMTSPVSQQFPQNQAPASALPGIQFIGNRDSLVSPYNSSFASSIHSQATTPTASGFDSVHTPTNTTFGSLHNDVNKRSSLHSESHRDSFASSNPRDSFLSNPRDSFLSNPRDRDSFASAHTRDSYPGANRRSWLNNVLNNNYESSSSPSSSITTSSPSSNFLAAPNKENENGDKKLRIESLLNSGNAAEAQNNERVKLPHVDKLGIDMVLNKQSA</sequence>
<dbReference type="PANTHER" id="PTHR40626:SF11">
    <property type="entry name" value="ZINC FINGER PROTEIN YPR022C"/>
    <property type="match status" value="1"/>
</dbReference>
<accession>A0A1V2LBP8</accession>
<dbReference type="GO" id="GO:0000981">
    <property type="term" value="F:DNA-binding transcription factor activity, RNA polymerase II-specific"/>
    <property type="evidence" value="ECO:0007669"/>
    <property type="project" value="InterPro"/>
</dbReference>
<evidence type="ECO:0000313" key="11">
    <source>
        <dbReference type="Proteomes" id="UP000189513"/>
    </source>
</evidence>
<dbReference type="FunFam" id="3.30.160.60:FF:002343">
    <property type="entry name" value="Zinc finger protein 33A"/>
    <property type="match status" value="1"/>
</dbReference>
<dbReference type="VEuPathDB" id="FungiDB:BON22_1247"/>
<dbReference type="PANTHER" id="PTHR40626">
    <property type="entry name" value="MIP31509P"/>
    <property type="match status" value="1"/>
</dbReference>
<feature type="compositionally biased region" description="Low complexity" evidence="8">
    <location>
        <begin position="364"/>
        <end position="379"/>
    </location>
</feature>
<keyword evidence="3" id="KW-0677">Repeat</keyword>
<dbReference type="GO" id="GO:0005634">
    <property type="term" value="C:nucleus"/>
    <property type="evidence" value="ECO:0007669"/>
    <property type="project" value="UniProtKB-SubCell"/>
</dbReference>
<feature type="region of interest" description="Disordered" evidence="8">
    <location>
        <begin position="184"/>
        <end position="206"/>
    </location>
</feature>
<keyword evidence="2" id="KW-0479">Metal-binding</keyword>
<keyword evidence="6" id="KW-0539">Nucleus</keyword>
<dbReference type="PROSITE" id="PS00028">
    <property type="entry name" value="ZINC_FINGER_C2H2_1"/>
    <property type="match status" value="1"/>
</dbReference>
<feature type="compositionally biased region" description="Pro residues" evidence="8">
    <location>
        <begin position="145"/>
        <end position="161"/>
    </location>
</feature>
<feature type="region of interest" description="Disordered" evidence="8">
    <location>
        <begin position="71"/>
        <end position="163"/>
    </location>
</feature>
<comment type="subcellular location">
    <subcellularLocation>
        <location evidence="1">Nucleus</location>
    </subcellularLocation>
</comment>
<dbReference type="Pfam" id="PF00096">
    <property type="entry name" value="zf-C2H2"/>
    <property type="match status" value="2"/>
</dbReference>
<proteinExistence type="predicted"/>
<evidence type="ECO:0000256" key="5">
    <source>
        <dbReference type="ARBA" id="ARBA00022833"/>
    </source>
</evidence>
<feature type="compositionally biased region" description="Polar residues" evidence="8">
    <location>
        <begin position="309"/>
        <end position="328"/>
    </location>
</feature>
<evidence type="ECO:0000256" key="7">
    <source>
        <dbReference type="PROSITE-ProRule" id="PRU00042"/>
    </source>
</evidence>
<feature type="compositionally biased region" description="Basic and acidic residues" evidence="8">
    <location>
        <begin position="293"/>
        <end position="308"/>
    </location>
</feature>
<feature type="compositionally biased region" description="Polar residues" evidence="8">
    <location>
        <begin position="352"/>
        <end position="363"/>
    </location>
</feature>
<dbReference type="Proteomes" id="UP000189513">
    <property type="component" value="Unassembled WGS sequence"/>
</dbReference>
<dbReference type="EMBL" id="MPUK01000002">
    <property type="protein sequence ID" value="ONH69184.1"/>
    <property type="molecule type" value="Genomic_DNA"/>
</dbReference>
<evidence type="ECO:0000256" key="1">
    <source>
        <dbReference type="ARBA" id="ARBA00004123"/>
    </source>
</evidence>
<dbReference type="InterPro" id="IPR013087">
    <property type="entry name" value="Znf_C2H2_type"/>
</dbReference>
<evidence type="ECO:0000256" key="3">
    <source>
        <dbReference type="ARBA" id="ARBA00022737"/>
    </source>
</evidence>
<feature type="compositionally biased region" description="Polar residues" evidence="8">
    <location>
        <begin position="81"/>
        <end position="91"/>
    </location>
</feature>
<dbReference type="SMART" id="SM00355">
    <property type="entry name" value="ZnF_C2H2"/>
    <property type="match status" value="2"/>
</dbReference>
<dbReference type="STRING" id="36022.A0A1V2LBP8"/>
<dbReference type="PROSITE" id="PS50157">
    <property type="entry name" value="ZINC_FINGER_C2H2_2"/>
    <property type="match status" value="2"/>
</dbReference>
<feature type="compositionally biased region" description="Basic and acidic residues" evidence="8">
    <location>
        <begin position="330"/>
        <end position="343"/>
    </location>
</feature>
<dbReference type="InterPro" id="IPR036236">
    <property type="entry name" value="Znf_C2H2_sf"/>
</dbReference>
<comment type="caution">
    <text evidence="10">The sequence shown here is derived from an EMBL/GenBank/DDBJ whole genome shotgun (WGS) entry which is preliminary data.</text>
</comment>
<dbReference type="InterPro" id="IPR051059">
    <property type="entry name" value="VerF-like"/>
</dbReference>
<keyword evidence="4 7" id="KW-0863">Zinc-finger</keyword>
<gene>
    <name evidence="10" type="ORF">BON22_1247</name>
</gene>
<keyword evidence="11" id="KW-1185">Reference proteome</keyword>
<protein>
    <submittedName>
        <fullName evidence="10">Biofilm and cell wall regulator 1</fullName>
    </submittedName>
</protein>
<dbReference type="GO" id="GO:0008270">
    <property type="term" value="F:zinc ion binding"/>
    <property type="evidence" value="ECO:0007669"/>
    <property type="project" value="UniProtKB-KW"/>
</dbReference>
<dbReference type="SUPFAM" id="SSF57667">
    <property type="entry name" value="beta-beta-alpha zinc fingers"/>
    <property type="match status" value="1"/>
</dbReference>
<feature type="domain" description="C2H2-type" evidence="9">
    <location>
        <begin position="20"/>
        <end position="50"/>
    </location>
</feature>
<name>A0A1V2LBP8_CYBFA</name>
<feature type="domain" description="C2H2-type" evidence="9">
    <location>
        <begin position="51"/>
        <end position="79"/>
    </location>
</feature>
<dbReference type="Gene3D" id="3.30.160.60">
    <property type="entry name" value="Classic Zinc Finger"/>
    <property type="match status" value="2"/>
</dbReference>
<evidence type="ECO:0000256" key="8">
    <source>
        <dbReference type="SAM" id="MobiDB-lite"/>
    </source>
</evidence>
<evidence type="ECO:0000256" key="4">
    <source>
        <dbReference type="ARBA" id="ARBA00022771"/>
    </source>
</evidence>